<gene>
    <name evidence="5" type="ORF">LJ739_07215</name>
</gene>
<evidence type="ECO:0000313" key="5">
    <source>
        <dbReference type="EMBL" id="MCC2616026.1"/>
    </source>
</evidence>
<dbReference type="Pfam" id="PF13411">
    <property type="entry name" value="MerR_1"/>
    <property type="match status" value="1"/>
</dbReference>
<reference evidence="5 6" key="1">
    <citation type="submission" date="2021-10" db="EMBL/GenBank/DDBJ databases">
        <title>Draft genome of Aestuariibacter halophilus JC2043.</title>
        <authorList>
            <person name="Emsley S.A."/>
            <person name="Pfannmuller K.M."/>
            <person name="Ushijima B."/>
            <person name="Saw J.H."/>
            <person name="Videau P."/>
        </authorList>
    </citation>
    <scope>NUCLEOTIDE SEQUENCE [LARGE SCALE GENOMIC DNA]</scope>
    <source>
        <strain evidence="5 6">JC2043</strain>
    </source>
</reference>
<keyword evidence="1" id="KW-0805">Transcription regulation</keyword>
<accession>A0ABS8G7H8</accession>
<name>A0ABS8G7H8_9ALTE</name>
<evidence type="ECO:0000256" key="3">
    <source>
        <dbReference type="ARBA" id="ARBA00023163"/>
    </source>
</evidence>
<dbReference type="Gene3D" id="1.10.1660.10">
    <property type="match status" value="1"/>
</dbReference>
<dbReference type="SMART" id="SM00422">
    <property type="entry name" value="HTH_MERR"/>
    <property type="match status" value="1"/>
</dbReference>
<dbReference type="RefSeq" id="WP_229158596.1">
    <property type="nucleotide sequence ID" value="NZ_JAJEWP010000001.1"/>
</dbReference>
<comment type="caution">
    <text evidence="5">The sequence shown here is derived from an EMBL/GenBank/DDBJ whole genome shotgun (WGS) entry which is preliminary data.</text>
</comment>
<dbReference type="InterPro" id="IPR009061">
    <property type="entry name" value="DNA-bd_dom_put_sf"/>
</dbReference>
<organism evidence="5 6">
    <name type="scientific">Fluctibacter halophilus</name>
    <dbReference type="NCBI Taxonomy" id="226011"/>
    <lineage>
        <taxon>Bacteria</taxon>
        <taxon>Pseudomonadati</taxon>
        <taxon>Pseudomonadota</taxon>
        <taxon>Gammaproteobacteria</taxon>
        <taxon>Alteromonadales</taxon>
        <taxon>Alteromonadaceae</taxon>
        <taxon>Fluctibacter</taxon>
    </lineage>
</organism>
<dbReference type="PANTHER" id="PTHR30204:SF94">
    <property type="entry name" value="HEAVY METAL-DEPENDENT TRANSCRIPTIONAL REGULATOR HI_0293-RELATED"/>
    <property type="match status" value="1"/>
</dbReference>
<dbReference type="SUPFAM" id="SSF46955">
    <property type="entry name" value="Putative DNA-binding domain"/>
    <property type="match status" value="1"/>
</dbReference>
<dbReference type="PRINTS" id="PR00040">
    <property type="entry name" value="HTHMERR"/>
</dbReference>
<keyword evidence="6" id="KW-1185">Reference proteome</keyword>
<dbReference type="InterPro" id="IPR047057">
    <property type="entry name" value="MerR_fam"/>
</dbReference>
<sequence length="136" mass="15677">MMKIGQLAEQSGVPASTIRYYEKQGLMPATKRGANGYRSYDQSALDRLQLIRFSQNLGFSLHEMPRLMDTGDGVDHERVMARLEEKQQELATLISQLQHKHHHMQALIQQLKDVWQQGQCMQPEQVGELLQKMQSQ</sequence>
<evidence type="ECO:0000256" key="2">
    <source>
        <dbReference type="ARBA" id="ARBA00023125"/>
    </source>
</evidence>
<dbReference type="PROSITE" id="PS50937">
    <property type="entry name" value="HTH_MERR_2"/>
    <property type="match status" value="1"/>
</dbReference>
<feature type="domain" description="HTH merR-type" evidence="4">
    <location>
        <begin position="1"/>
        <end position="70"/>
    </location>
</feature>
<keyword evidence="3" id="KW-0804">Transcription</keyword>
<keyword evidence="2" id="KW-0238">DNA-binding</keyword>
<evidence type="ECO:0000256" key="1">
    <source>
        <dbReference type="ARBA" id="ARBA00023015"/>
    </source>
</evidence>
<dbReference type="Proteomes" id="UP001520878">
    <property type="component" value="Unassembled WGS sequence"/>
</dbReference>
<dbReference type="InterPro" id="IPR000551">
    <property type="entry name" value="MerR-type_HTH_dom"/>
</dbReference>
<evidence type="ECO:0000259" key="4">
    <source>
        <dbReference type="PROSITE" id="PS50937"/>
    </source>
</evidence>
<evidence type="ECO:0000313" key="6">
    <source>
        <dbReference type="Proteomes" id="UP001520878"/>
    </source>
</evidence>
<proteinExistence type="predicted"/>
<protein>
    <submittedName>
        <fullName evidence="5">MerR family transcriptional regulator</fullName>
    </submittedName>
</protein>
<dbReference type="EMBL" id="JAJEWP010000001">
    <property type="protein sequence ID" value="MCC2616026.1"/>
    <property type="molecule type" value="Genomic_DNA"/>
</dbReference>
<dbReference type="PANTHER" id="PTHR30204">
    <property type="entry name" value="REDOX-CYCLING DRUG-SENSING TRANSCRIPTIONAL ACTIVATOR SOXR"/>
    <property type="match status" value="1"/>
</dbReference>